<comment type="caution">
    <text evidence="1">The sequence shown here is derived from an EMBL/GenBank/DDBJ whole genome shotgun (WGS) entry which is preliminary data.</text>
</comment>
<evidence type="ECO:0008006" key="3">
    <source>
        <dbReference type="Google" id="ProtNLM"/>
    </source>
</evidence>
<dbReference type="GO" id="GO:0004485">
    <property type="term" value="F:methylcrotonoyl-CoA carboxylase activity"/>
    <property type="evidence" value="ECO:0007669"/>
    <property type="project" value="TreeGrafter"/>
</dbReference>
<dbReference type="InterPro" id="IPR045190">
    <property type="entry name" value="MCCB/AccD1-like"/>
</dbReference>
<dbReference type="BioCyc" id="LINT1085541:G11IQ-2706-MONOMER"/>
<protein>
    <recommendedName>
        <fullName evidence="3">Carboxyl transferase domain protein</fullName>
    </recommendedName>
</protein>
<reference evidence="1 2" key="1">
    <citation type="submission" date="2013-02" db="EMBL/GenBank/DDBJ databases">
        <authorList>
            <person name="Harkins D.M."/>
            <person name="Durkin A.S."/>
            <person name="Brinkac L.M."/>
            <person name="Haft D.H."/>
            <person name="Selengut J.D."/>
            <person name="Sanka R."/>
            <person name="DePew J."/>
            <person name="Purushe J."/>
            <person name="Picardeau M."/>
            <person name="Werts C."/>
            <person name="Goarant C."/>
            <person name="Vinetz J.M."/>
            <person name="Sutton G.G."/>
            <person name="Nierman W.C."/>
            <person name="Fouts D.E."/>
        </authorList>
    </citation>
    <scope>NUCLEOTIDE SEQUENCE [LARGE SCALE GENOMIC DNA]</scope>
    <source>
        <strain evidence="1 2">200703203</strain>
    </source>
</reference>
<gene>
    <name evidence="1" type="ORF">LEP1GSC115_4985</name>
</gene>
<evidence type="ECO:0000313" key="1">
    <source>
        <dbReference type="EMBL" id="EMY24356.1"/>
    </source>
</evidence>
<dbReference type="AlphaFoldDB" id="N1UKE0"/>
<name>N1UKE0_LEPIR</name>
<dbReference type="Gene3D" id="3.90.226.10">
    <property type="entry name" value="2-enoyl-CoA Hydratase, Chain A, domain 1"/>
    <property type="match status" value="1"/>
</dbReference>
<dbReference type="InterPro" id="IPR029045">
    <property type="entry name" value="ClpP/crotonase-like_dom_sf"/>
</dbReference>
<dbReference type="SUPFAM" id="SSF52096">
    <property type="entry name" value="ClpP/crotonase"/>
    <property type="match status" value="1"/>
</dbReference>
<accession>N1UKE0</accession>
<dbReference type="PANTHER" id="PTHR22855:SF13">
    <property type="entry name" value="METHYLCROTONOYL-COA CARBOXYLASE BETA CHAIN, MITOCHONDRIAL"/>
    <property type="match status" value="1"/>
</dbReference>
<dbReference type="PANTHER" id="PTHR22855">
    <property type="entry name" value="ACETYL, PROPIONYL, PYRUVATE, AND GLUTACONYL CARBOXYLASE-RELATED"/>
    <property type="match status" value="1"/>
</dbReference>
<sequence>MTVKMEQLEKEGKKLSEAEQFTFRKPILDDYESKSSCIYSSARLWDDGVIDPARTRDILGITVYANHSQKLEYPRYGIFRM</sequence>
<dbReference type="EMBL" id="AHNY02000195">
    <property type="protein sequence ID" value="EMY24356.1"/>
    <property type="molecule type" value="Genomic_DNA"/>
</dbReference>
<dbReference type="Proteomes" id="UP000012220">
    <property type="component" value="Unassembled WGS sequence"/>
</dbReference>
<dbReference type="GO" id="GO:1905202">
    <property type="term" value="C:methylcrotonoyl-CoA carboxylase complex"/>
    <property type="evidence" value="ECO:0007669"/>
    <property type="project" value="TreeGrafter"/>
</dbReference>
<evidence type="ECO:0000313" key="2">
    <source>
        <dbReference type="Proteomes" id="UP000012220"/>
    </source>
</evidence>
<organism evidence="1 2">
    <name type="scientific">Leptospira interrogans serovar Australis str. 200703203</name>
    <dbReference type="NCBI Taxonomy" id="1085541"/>
    <lineage>
        <taxon>Bacteria</taxon>
        <taxon>Pseudomonadati</taxon>
        <taxon>Spirochaetota</taxon>
        <taxon>Spirochaetia</taxon>
        <taxon>Leptospirales</taxon>
        <taxon>Leptospiraceae</taxon>
        <taxon>Leptospira</taxon>
    </lineage>
</organism>
<proteinExistence type="predicted"/>
<dbReference type="GO" id="GO:0006552">
    <property type="term" value="P:L-leucine catabolic process"/>
    <property type="evidence" value="ECO:0007669"/>
    <property type="project" value="TreeGrafter"/>
</dbReference>